<feature type="binding site" evidence="8">
    <location>
        <begin position="295"/>
        <end position="298"/>
    </location>
    <ligand>
        <name>GTP</name>
        <dbReference type="ChEBI" id="CHEBI:37565"/>
        <label>2</label>
    </ligand>
</feature>
<evidence type="ECO:0000313" key="12">
    <source>
        <dbReference type="EMBL" id="MBZ0158902.1"/>
    </source>
</evidence>
<evidence type="ECO:0000256" key="2">
    <source>
        <dbReference type="ARBA" id="ARBA00020953"/>
    </source>
</evidence>
<feature type="domain" description="EngA-type G" evidence="11">
    <location>
        <begin position="177"/>
        <end position="352"/>
    </location>
</feature>
<accession>A0AAJ1AGD4</accession>
<feature type="binding site" evidence="8">
    <location>
        <begin position="121"/>
        <end position="124"/>
    </location>
    <ligand>
        <name>GTP</name>
        <dbReference type="ChEBI" id="CHEBI:37565"/>
        <label>1</label>
    </ligand>
</feature>
<dbReference type="SUPFAM" id="SSF52540">
    <property type="entry name" value="P-loop containing nucleoside triphosphate hydrolases"/>
    <property type="match status" value="2"/>
</dbReference>
<dbReference type="InterPro" id="IPR005225">
    <property type="entry name" value="Small_GTP-bd"/>
</dbReference>
<dbReference type="Pfam" id="PF14714">
    <property type="entry name" value="KH_dom-like"/>
    <property type="match status" value="1"/>
</dbReference>
<dbReference type="NCBIfam" id="TIGR00231">
    <property type="entry name" value="small_GTP"/>
    <property type="match status" value="2"/>
</dbReference>
<evidence type="ECO:0000256" key="5">
    <source>
        <dbReference type="ARBA" id="ARBA00022741"/>
    </source>
</evidence>
<evidence type="ECO:0000259" key="11">
    <source>
        <dbReference type="PROSITE" id="PS51712"/>
    </source>
</evidence>
<comment type="caution">
    <text evidence="12">The sequence shown here is derived from an EMBL/GenBank/DDBJ whole genome shotgun (WGS) entry which is preliminary data.</text>
</comment>
<evidence type="ECO:0000313" key="13">
    <source>
        <dbReference type="Proteomes" id="UP001197609"/>
    </source>
</evidence>
<proteinExistence type="inferred from homology"/>
<evidence type="ECO:0000256" key="4">
    <source>
        <dbReference type="ARBA" id="ARBA00022737"/>
    </source>
</evidence>
<feature type="binding site" evidence="8">
    <location>
        <begin position="230"/>
        <end position="234"/>
    </location>
    <ligand>
        <name>GTP</name>
        <dbReference type="ChEBI" id="CHEBI:37565"/>
        <label>2</label>
    </ligand>
</feature>
<dbReference type="EMBL" id="JAIOIU010000024">
    <property type="protein sequence ID" value="MBZ0158902.1"/>
    <property type="molecule type" value="Genomic_DNA"/>
</dbReference>
<dbReference type="CDD" id="cd01895">
    <property type="entry name" value="EngA2"/>
    <property type="match status" value="1"/>
</dbReference>
<feature type="binding site" evidence="8">
    <location>
        <begin position="10"/>
        <end position="17"/>
    </location>
    <ligand>
        <name>GTP</name>
        <dbReference type="ChEBI" id="CHEBI:37565"/>
        <label>1</label>
    </ligand>
</feature>
<reference evidence="12 13" key="1">
    <citation type="journal article" date="2021" name="bioRxiv">
        <title>Unraveling nitrogen, sulfur and carbon metabolic pathways and microbial community transcriptional responses to substrate deprivation and toxicity stresses in a bioreactor mimicking anoxic brackish coastal sediment conditions.</title>
        <authorList>
            <person name="Martins P.D."/>
            <person name="Echeveste M.J."/>
            <person name="Arshad A."/>
            <person name="Kurth J."/>
            <person name="Ouboter H."/>
            <person name="Jetten M.S.M."/>
            <person name="Welte C.U."/>
        </authorList>
    </citation>
    <scope>NUCLEOTIDE SEQUENCE [LARGE SCALE GENOMIC DNA]</scope>
    <source>
        <strain evidence="12">MAG_38</strain>
    </source>
</reference>
<evidence type="ECO:0000256" key="7">
    <source>
        <dbReference type="ARBA" id="ARBA00032345"/>
    </source>
</evidence>
<protein>
    <recommendedName>
        <fullName evidence="2 8">GTPase Der</fullName>
    </recommendedName>
    <alternativeName>
        <fullName evidence="7 8">GTP-binding protein EngA</fullName>
    </alternativeName>
</protein>
<dbReference type="SMART" id="SM00382">
    <property type="entry name" value="AAA"/>
    <property type="match status" value="2"/>
</dbReference>
<dbReference type="Gene3D" id="3.30.300.20">
    <property type="match status" value="1"/>
</dbReference>
<feature type="binding site" evidence="8">
    <location>
        <begin position="57"/>
        <end position="61"/>
    </location>
    <ligand>
        <name>GTP</name>
        <dbReference type="ChEBI" id="CHEBI:37565"/>
        <label>1</label>
    </ligand>
</feature>
<dbReference type="PRINTS" id="PR00326">
    <property type="entry name" value="GTP1OBG"/>
</dbReference>
<dbReference type="PROSITE" id="PS51712">
    <property type="entry name" value="G_ENGA"/>
    <property type="match status" value="2"/>
</dbReference>
<evidence type="ECO:0000256" key="1">
    <source>
        <dbReference type="ARBA" id="ARBA00008279"/>
    </source>
</evidence>
<dbReference type="FunFam" id="3.40.50.300:FF:000057">
    <property type="entry name" value="GTPase Der"/>
    <property type="match status" value="1"/>
</dbReference>
<dbReference type="GO" id="GO:0042254">
    <property type="term" value="P:ribosome biogenesis"/>
    <property type="evidence" value="ECO:0007669"/>
    <property type="project" value="UniProtKB-KW"/>
</dbReference>
<evidence type="ECO:0000256" key="8">
    <source>
        <dbReference type="HAMAP-Rule" id="MF_00195"/>
    </source>
</evidence>
<dbReference type="HAMAP" id="MF_00195">
    <property type="entry name" value="GTPase_Der"/>
    <property type="match status" value="1"/>
</dbReference>
<gene>
    <name evidence="8 12" type="primary">der</name>
    <name evidence="12" type="ORF">K8G79_01935</name>
</gene>
<dbReference type="InterPro" id="IPR003593">
    <property type="entry name" value="AAA+_ATPase"/>
</dbReference>
<dbReference type="GO" id="GO:0016787">
    <property type="term" value="F:hydrolase activity"/>
    <property type="evidence" value="ECO:0007669"/>
    <property type="project" value="UniProtKB-KW"/>
</dbReference>
<dbReference type="PANTHER" id="PTHR43834">
    <property type="entry name" value="GTPASE DER"/>
    <property type="match status" value="1"/>
</dbReference>
<evidence type="ECO:0000256" key="3">
    <source>
        <dbReference type="ARBA" id="ARBA00022517"/>
    </source>
</evidence>
<name>A0AAJ1AGD4_9BACT</name>
<dbReference type="FunFam" id="3.30.300.20:FF:000004">
    <property type="entry name" value="GTPase Der"/>
    <property type="match status" value="1"/>
</dbReference>
<dbReference type="InterPro" id="IPR032859">
    <property type="entry name" value="KH_dom-like"/>
</dbReference>
<dbReference type="Gene3D" id="3.40.50.300">
    <property type="entry name" value="P-loop containing nucleotide triphosphate hydrolases"/>
    <property type="match status" value="2"/>
</dbReference>
<dbReference type="InterPro" id="IPR015946">
    <property type="entry name" value="KH_dom-like_a/b"/>
</dbReference>
<dbReference type="AlphaFoldDB" id="A0AAJ1AGD4"/>
<keyword evidence="5 8" id="KW-0547">Nucleotide-binding</keyword>
<keyword evidence="12" id="KW-0378">Hydrolase</keyword>
<keyword evidence="3 8" id="KW-0690">Ribosome biogenesis</keyword>
<feature type="domain" description="EngA-type G" evidence="11">
    <location>
        <begin position="4"/>
        <end position="169"/>
    </location>
</feature>
<feature type="binding site" evidence="8">
    <location>
        <begin position="183"/>
        <end position="190"/>
    </location>
    <ligand>
        <name>GTP</name>
        <dbReference type="ChEBI" id="CHEBI:37565"/>
        <label>2</label>
    </ligand>
</feature>
<organism evidence="12 13">
    <name type="scientific">Candidatus Methylomirabilis tolerans</name>
    <dbReference type="NCBI Taxonomy" id="3123416"/>
    <lineage>
        <taxon>Bacteria</taxon>
        <taxon>Candidatus Methylomirabilota</taxon>
        <taxon>Candidatus Methylomirabilia</taxon>
        <taxon>Candidatus Methylomirabilales</taxon>
        <taxon>Candidatus Methylomirabilaceae</taxon>
        <taxon>Candidatus Methylomirabilis</taxon>
    </lineage>
</organism>
<evidence type="ECO:0000256" key="10">
    <source>
        <dbReference type="RuleBase" id="RU004481"/>
    </source>
</evidence>
<dbReference type="GO" id="GO:0005525">
    <property type="term" value="F:GTP binding"/>
    <property type="evidence" value="ECO:0007669"/>
    <property type="project" value="UniProtKB-UniRule"/>
</dbReference>
<sequence length="439" mass="48137">MPLPVVTIVGRPNVGKSTLFNRLVGGRRAIVHDEPGVTRDRLYATVEWKGRSFMLGDTGGLEPGAKSGLAAQVLAQVQQAVQEATLVIFVVDAREGLTPLDEEIARLLRHDAHTRIVVAPNKVDRPSHETLASEFFRMGFDEICPISAEHGLGIAELCDLIVETLPLAEIAPEQKAIRVAVVGRPNVGKSSLINGLLGQERVIVSDQPGTTRDAIDTPFTYNDIPYILIDTAGLRSRSKVQKPLERFSVARALRAIERSDVVVILLDATGEIADQDAKIAAFVQDSGCGAIVVANKWDLMPPGADAQQQFTLQVRERLRHLDYAPIAFVSALTGYHVLMLFPMLQTVAQSRSHRVPTHEINELIGDAVQKYPPPAHGKRLVRFHYATQAAALPPTFLLFVSDPRGVRVAYRRYLVNQIRAAYGFVGTPIRLVLKGKDAR</sequence>
<dbReference type="Pfam" id="PF01926">
    <property type="entry name" value="MMR_HSR1"/>
    <property type="match status" value="2"/>
</dbReference>
<evidence type="ECO:0000256" key="6">
    <source>
        <dbReference type="ARBA" id="ARBA00023134"/>
    </source>
</evidence>
<keyword evidence="4 10" id="KW-0677">Repeat</keyword>
<dbReference type="InterPro" id="IPR006073">
    <property type="entry name" value="GTP-bd"/>
</dbReference>
<dbReference type="InterPro" id="IPR031166">
    <property type="entry name" value="G_ENGA"/>
</dbReference>
<comment type="subunit">
    <text evidence="8">Associates with the 50S ribosomal subunit.</text>
</comment>
<keyword evidence="6 8" id="KW-0342">GTP-binding</keyword>
<comment type="function">
    <text evidence="8 10">GTPase that plays an essential role in the late steps of ribosome biogenesis.</text>
</comment>
<dbReference type="PANTHER" id="PTHR43834:SF6">
    <property type="entry name" value="GTPASE DER"/>
    <property type="match status" value="1"/>
</dbReference>
<evidence type="ECO:0000256" key="9">
    <source>
        <dbReference type="PROSITE-ProRule" id="PRU01049"/>
    </source>
</evidence>
<dbReference type="PIRSF" id="PIRSF006485">
    <property type="entry name" value="GTP-binding_EngA"/>
    <property type="match status" value="1"/>
</dbReference>
<dbReference type="Proteomes" id="UP001197609">
    <property type="component" value="Unassembled WGS sequence"/>
</dbReference>
<comment type="similarity">
    <text evidence="1 8 9 10">Belongs to the TRAFAC class TrmE-Era-EngA-EngB-Septin-like GTPase superfamily. EngA (Der) GTPase family.</text>
</comment>
<dbReference type="FunFam" id="3.40.50.300:FF:000040">
    <property type="entry name" value="GTPase Der"/>
    <property type="match status" value="1"/>
</dbReference>
<dbReference type="CDD" id="cd01894">
    <property type="entry name" value="EngA1"/>
    <property type="match status" value="1"/>
</dbReference>
<dbReference type="InterPro" id="IPR016484">
    <property type="entry name" value="GTPase_Der"/>
</dbReference>
<dbReference type="InterPro" id="IPR027417">
    <property type="entry name" value="P-loop_NTPase"/>
</dbReference>
<dbReference type="NCBIfam" id="TIGR03594">
    <property type="entry name" value="GTPase_EngA"/>
    <property type="match status" value="1"/>
</dbReference>